<reference evidence="1" key="1">
    <citation type="submission" date="2014-12" db="EMBL/GenBank/DDBJ databases">
        <authorList>
            <person name="Hall J."/>
        </authorList>
    </citation>
    <scope>NUCLEOTIDE SEQUENCE [LARGE SCALE GENOMIC DNA]</scope>
    <source>
        <strain evidence="1">SBW25</strain>
        <plasmid evidence="1">pQBR57</plasmid>
    </source>
</reference>
<accession>A0A0G4E5S0</accession>
<gene>
    <name evidence="1" type="ORF">PQBR57_0415</name>
</gene>
<reference evidence="1" key="2">
    <citation type="submission" date="2015-06" db="EMBL/GenBank/DDBJ databases">
        <title>Environmentally co-occuring mercury resistance plasmids are genetically and phenotypically diverse and confer variable context-dependent fitness effects.</title>
        <authorList>
            <person name="Hall J.P.J."/>
            <person name="Harrison E."/>
            <person name="Lilley A.K."/>
            <person name="Paterson S."/>
            <person name="Spiers A.J."/>
            <person name="Brockhurst M.A."/>
        </authorList>
    </citation>
    <scope>NUCLEOTIDE SEQUENCE [LARGE SCALE GENOMIC DNA]</scope>
    <source>
        <strain evidence="1">SBW25</strain>
        <plasmid evidence="1">pQBR57</plasmid>
    </source>
</reference>
<sequence>MDWELRELDAADPNAEAEMIQLKTKHGEGTTAIAPSIYTAEVYSHELYPMLEYLNERSPEGMYPTEIPLRLAARTLIRRTLMELSAIWPEYVQSGDALPIIAYYDKVLPLFNDLVANRASWRPLEQRPTYVEILFLCLVIEVNYYRPIKNGVVAKWFKEMCEKNSGLQPILTEPKLGYFDI</sequence>
<geneLocation type="plasmid" evidence="1">
    <name>pQBR57</name>
</geneLocation>
<dbReference type="EMBL" id="LN713926">
    <property type="protein sequence ID" value="CEK42368.1"/>
    <property type="molecule type" value="Genomic_DNA"/>
</dbReference>
<evidence type="ECO:0000313" key="1">
    <source>
        <dbReference type="EMBL" id="CEK42368.1"/>
    </source>
</evidence>
<name>A0A0G4E5S0_PSEFS</name>
<keyword evidence="1" id="KW-0614">Plasmid</keyword>
<organism evidence="1">
    <name type="scientific">Pseudomonas fluorescens (strain SBW25)</name>
    <dbReference type="NCBI Taxonomy" id="216595"/>
    <lineage>
        <taxon>Bacteria</taxon>
        <taxon>Pseudomonadati</taxon>
        <taxon>Pseudomonadota</taxon>
        <taxon>Gammaproteobacteria</taxon>
        <taxon>Pseudomonadales</taxon>
        <taxon>Pseudomonadaceae</taxon>
        <taxon>Pseudomonas</taxon>
    </lineage>
</organism>
<dbReference type="AlphaFoldDB" id="A0A0G4E5S0"/>
<dbReference type="RefSeq" id="WP_192963519.1">
    <property type="nucleotide sequence ID" value="NZ_LN713926.1"/>
</dbReference>
<proteinExistence type="predicted"/>
<protein>
    <recommendedName>
        <fullName evidence="2">GST N-terminal domain-containing protein</fullName>
    </recommendedName>
</protein>
<evidence type="ECO:0008006" key="2">
    <source>
        <dbReference type="Google" id="ProtNLM"/>
    </source>
</evidence>